<dbReference type="EMBL" id="JAERQJ010000006">
    <property type="protein sequence ID" value="MBL0684889.1"/>
    <property type="molecule type" value="Genomic_DNA"/>
</dbReference>
<dbReference type="InterPro" id="IPR011486">
    <property type="entry name" value="BBP2"/>
</dbReference>
<proteinExistence type="predicted"/>
<evidence type="ECO:0000313" key="2">
    <source>
        <dbReference type="EMBL" id="MBL0684889.1"/>
    </source>
</evidence>
<feature type="chain" id="PRO_5037803621" evidence="1">
    <location>
        <begin position="28"/>
        <end position="381"/>
    </location>
</feature>
<dbReference type="Pfam" id="PF07642">
    <property type="entry name" value="BBP2"/>
    <property type="match status" value="1"/>
</dbReference>
<comment type="caution">
    <text evidence="2">The sequence shown here is derived from an EMBL/GenBank/DDBJ whole genome shotgun (WGS) entry which is preliminary data.</text>
</comment>
<keyword evidence="1" id="KW-0732">Signal</keyword>
<evidence type="ECO:0000313" key="3">
    <source>
        <dbReference type="Proteomes" id="UP000651057"/>
    </source>
</evidence>
<gene>
    <name evidence="2" type="ORF">JJQ60_15275</name>
</gene>
<sequence length="381" mass="41780">MKTKTVTNLFKKVSLVALAFLSFTTMAQEEVKEEEKKWFDNFSVNGSVDGYYRYNIGAPNKAEDFDADPTTDDTFIAPGTSFANQSGFSLGMANLILGYEGEKVGFVADLVFGPRGEDAVFLSDGSAQIVNQLYAYWNVSEKVKLTLGNFNTFLGYEVISPTGNFNYSTSYMFSYGPFSHTGLKADFALNDKWSAMLAVMNPTDYTESNPFDTYIIGAQLGYAADSGSAFLNFRYGNEGEPGEVGPTFQVDLTTGWDVSEEFYLGINTTYLSTEPQEDGDASGFYGVALYPQYKTSEKFTLGLRGEYFSVYNGGLTGVIGLDNELDGSVFAATLTGSYDIGNLTLKPELRLDSASEDSFLDNDRELTKSLSSFVLGAVYKF</sequence>
<accession>A0A937A5X1</accession>
<keyword evidence="3" id="KW-1185">Reference proteome</keyword>
<dbReference type="AlphaFoldDB" id="A0A937A5X1"/>
<feature type="signal peptide" evidence="1">
    <location>
        <begin position="1"/>
        <end position="27"/>
    </location>
</feature>
<evidence type="ECO:0000256" key="1">
    <source>
        <dbReference type="SAM" id="SignalP"/>
    </source>
</evidence>
<dbReference type="RefSeq" id="WP_201922073.1">
    <property type="nucleotide sequence ID" value="NZ_BAABAX010000014.1"/>
</dbReference>
<name>A0A937A5X1_9FLAO</name>
<reference evidence="2" key="1">
    <citation type="submission" date="2021-01" db="EMBL/GenBank/DDBJ databases">
        <authorList>
            <person name="Zhong Y.L."/>
        </authorList>
    </citation>
    <scope>NUCLEOTIDE SEQUENCE</scope>
    <source>
        <strain evidence="2">KCTC 23302</strain>
    </source>
</reference>
<protein>
    <submittedName>
        <fullName evidence="2">Porin</fullName>
    </submittedName>
</protein>
<organism evidence="2 3">
    <name type="scientific">Aquimarina mytili</name>
    <dbReference type="NCBI Taxonomy" id="874423"/>
    <lineage>
        <taxon>Bacteria</taxon>
        <taxon>Pseudomonadati</taxon>
        <taxon>Bacteroidota</taxon>
        <taxon>Flavobacteriia</taxon>
        <taxon>Flavobacteriales</taxon>
        <taxon>Flavobacteriaceae</taxon>
        <taxon>Aquimarina</taxon>
    </lineage>
</organism>
<dbReference type="SUPFAM" id="SSF56935">
    <property type="entry name" value="Porins"/>
    <property type="match status" value="1"/>
</dbReference>
<dbReference type="Proteomes" id="UP000651057">
    <property type="component" value="Unassembled WGS sequence"/>
</dbReference>